<feature type="transmembrane region" description="Helical" evidence="4">
    <location>
        <begin position="411"/>
        <end position="434"/>
    </location>
</feature>
<protein>
    <recommendedName>
        <fullName evidence="4">Altered inheritance of mitochondria protein 11</fullName>
    </recommendedName>
</protein>
<sequence length="491" mass="55827">MNFSTLRDVFIEESLRNLGHGSPYLQRCHLPIATNEDVLHRLNTLEDLIRRIKDLQHIQENFKAIDNIDRQLKVFCRSAGRRLVRACTIIEYLRCLLSSRSRDAAFLHHQGLIVCLLQIKESLAFWEESIGAEEFYKRHARPREVRYQYLEHTLRLVFVIADLTFPEGLRAYINELEDVLGRPHLRGQFQFDSAVTYAWTKRRTRVGVTAPHNRCPKRFIPYGMKKLRPFWFRNPSLYGHLQVANEHCIRQRRDHRSAANTAAVDWVKMPILAKLLSTWIGPDEPAKPSTQAQAPATPAALQTPPQAPPQIQAQAPSQPTQPTPLQNGVQQSHLAHSNAPQDPFRRHVKQLGLFFAGAGFLVASTLITRRAVARRIADASPRLFQPSHYGPTPPPRLPQEKGQDQLIAAEALGLATLNVMSFGVMLTGGLMWGFDISNVEELRTKVRANLYGPNGVVDEKAEKEMEDWLADIMSRKDKKEGEDDKSEKKDG</sequence>
<feature type="region of interest" description="Disordered" evidence="5">
    <location>
        <begin position="282"/>
        <end position="340"/>
    </location>
</feature>
<evidence type="ECO:0000256" key="4">
    <source>
        <dbReference type="RuleBase" id="RU367098"/>
    </source>
</evidence>
<keyword evidence="7" id="KW-1185">Reference proteome</keyword>
<evidence type="ECO:0000256" key="3">
    <source>
        <dbReference type="ARBA" id="ARBA00023136"/>
    </source>
</evidence>
<dbReference type="AlphaFoldDB" id="A0AAN9U6I0"/>
<proteinExistence type="inferred from homology"/>
<keyword evidence="2 4" id="KW-1133">Transmembrane helix</keyword>
<comment type="similarity">
    <text evidence="4">Belongs to the AIM11 family.</text>
</comment>
<evidence type="ECO:0000256" key="1">
    <source>
        <dbReference type="ARBA" id="ARBA00022692"/>
    </source>
</evidence>
<keyword evidence="3 4" id="KW-0472">Membrane</keyword>
<accession>A0AAN9U6I0</accession>
<dbReference type="PANTHER" id="PTHR39136:SF1">
    <property type="entry name" value="ALTERED INHERITANCE OF MITOCHONDRIA PROTEIN 11"/>
    <property type="match status" value="1"/>
</dbReference>
<dbReference type="InterPro" id="IPR038814">
    <property type="entry name" value="AIM11"/>
</dbReference>
<comment type="subcellular location">
    <subcellularLocation>
        <location evidence="4">Membrane</location>
        <topology evidence="4">Multi-pass membrane protein</topology>
    </subcellularLocation>
</comment>
<evidence type="ECO:0000313" key="6">
    <source>
        <dbReference type="EMBL" id="KAK7740673.1"/>
    </source>
</evidence>
<gene>
    <name evidence="4" type="primary">AIM11</name>
    <name evidence="6" type="ORF">SLS53_005141</name>
</gene>
<dbReference type="PANTHER" id="PTHR39136">
    <property type="entry name" value="ALTERED INHERITANCE OF MITOCHONDRIA PROTEIN 11"/>
    <property type="match status" value="1"/>
</dbReference>
<dbReference type="GO" id="GO:0005739">
    <property type="term" value="C:mitochondrion"/>
    <property type="evidence" value="ECO:0007669"/>
    <property type="project" value="TreeGrafter"/>
</dbReference>
<evidence type="ECO:0000256" key="2">
    <source>
        <dbReference type="ARBA" id="ARBA00022989"/>
    </source>
</evidence>
<dbReference type="GO" id="GO:0016020">
    <property type="term" value="C:membrane"/>
    <property type="evidence" value="ECO:0007669"/>
    <property type="project" value="UniProtKB-SubCell"/>
</dbReference>
<comment type="caution">
    <text evidence="6">The sequence shown here is derived from an EMBL/GenBank/DDBJ whole genome shotgun (WGS) entry which is preliminary data.</text>
</comment>
<feature type="compositionally biased region" description="Polar residues" evidence="5">
    <location>
        <begin position="327"/>
        <end position="340"/>
    </location>
</feature>
<keyword evidence="1 4" id="KW-0812">Transmembrane</keyword>
<evidence type="ECO:0000256" key="5">
    <source>
        <dbReference type="SAM" id="MobiDB-lite"/>
    </source>
</evidence>
<feature type="compositionally biased region" description="Low complexity" evidence="5">
    <location>
        <begin position="287"/>
        <end position="326"/>
    </location>
</feature>
<organism evidence="6 7">
    <name type="scientific">Cytospora paraplurivora</name>
    <dbReference type="NCBI Taxonomy" id="2898453"/>
    <lineage>
        <taxon>Eukaryota</taxon>
        <taxon>Fungi</taxon>
        <taxon>Dikarya</taxon>
        <taxon>Ascomycota</taxon>
        <taxon>Pezizomycotina</taxon>
        <taxon>Sordariomycetes</taxon>
        <taxon>Sordariomycetidae</taxon>
        <taxon>Diaporthales</taxon>
        <taxon>Cytosporaceae</taxon>
        <taxon>Cytospora</taxon>
    </lineage>
</organism>
<evidence type="ECO:0000313" key="7">
    <source>
        <dbReference type="Proteomes" id="UP001320245"/>
    </source>
</evidence>
<dbReference type="EMBL" id="JAJSPL020000019">
    <property type="protein sequence ID" value="KAK7740673.1"/>
    <property type="molecule type" value="Genomic_DNA"/>
</dbReference>
<name>A0AAN9U6I0_9PEZI</name>
<feature type="transmembrane region" description="Helical" evidence="4">
    <location>
        <begin position="351"/>
        <end position="372"/>
    </location>
</feature>
<reference evidence="6 7" key="1">
    <citation type="journal article" date="2023" name="PLoS ONE">
        <title>Cytospora paraplurivora sp. nov. isolated from orchards with fruit tree decline syndrome in Ontario, Canada.</title>
        <authorList>
            <person name="Ilyukhin E."/>
            <person name="Nguyen H.D.T."/>
            <person name="Castle A.J."/>
            <person name="Ellouze W."/>
        </authorList>
    </citation>
    <scope>NUCLEOTIDE SEQUENCE [LARGE SCALE GENOMIC DNA]</scope>
    <source>
        <strain evidence="6 7">FDS-564</strain>
    </source>
</reference>
<dbReference type="Proteomes" id="UP001320245">
    <property type="component" value="Unassembled WGS sequence"/>
</dbReference>